<evidence type="ECO:0000313" key="2">
    <source>
        <dbReference type="WBParaSite" id="RSKR_0000781300.2"/>
    </source>
</evidence>
<accession>A0AC35U579</accession>
<proteinExistence type="predicted"/>
<reference evidence="2" key="1">
    <citation type="submission" date="2016-11" db="UniProtKB">
        <authorList>
            <consortium name="WormBaseParasite"/>
        </authorList>
    </citation>
    <scope>IDENTIFICATION</scope>
    <source>
        <strain evidence="2">KR3021</strain>
    </source>
</reference>
<organism evidence="1 2">
    <name type="scientific">Rhabditophanes sp. KR3021</name>
    <dbReference type="NCBI Taxonomy" id="114890"/>
    <lineage>
        <taxon>Eukaryota</taxon>
        <taxon>Metazoa</taxon>
        <taxon>Ecdysozoa</taxon>
        <taxon>Nematoda</taxon>
        <taxon>Chromadorea</taxon>
        <taxon>Rhabditida</taxon>
        <taxon>Tylenchina</taxon>
        <taxon>Panagrolaimomorpha</taxon>
        <taxon>Strongyloidoidea</taxon>
        <taxon>Alloionematidae</taxon>
        <taxon>Rhabditophanes</taxon>
    </lineage>
</organism>
<protein>
    <submittedName>
        <fullName evidence="2">Calcium-transporting ATPase</fullName>
    </submittedName>
</protein>
<name>A0AC35U579_9BILA</name>
<dbReference type="Proteomes" id="UP000095286">
    <property type="component" value="Unplaced"/>
</dbReference>
<sequence>MATSSDGAYRVSVEELRTLMEYRAVEAKEKIDADYNGIEGLCAKLKTNPNQGLPADDEELERRRAFYGRNEIPPHPPKSFFTLVWEALQDVTLIILLVSAIVSLGLSFYRPPEEENAGADSSEHDAGWIEGVAILISVVVVVLVTALNDYTKEKQFRGLQAKIETEHKFTVIRSGNSIQIIVNELVVGDVAQIKYGDLLPTDGILIQSNDLKIDESSLTGESDLIKKSVEHDPMLLSGTHVMEGSGRMLVSAVGVNSQTGIIMTLLGAAKTVVEEERKAAKREEIKDISTNGGPKDNLSSIKPEEEDKKERSVLQAKLTRLAIQIGYAGSFVAICTVIILIIRFCISHYAIKEEKFSLRDVQNFINFLIIGVTVLVVAVPEGLPLAVTLSLAYSVKKMMLDNNLVRHLDACETMGNATSICSDKTGTLTTNKMTVVQSYINDIHYKEVPKWEKINEFTRNILRDGISINSAYSTQVVLPKKMGEAMLQLGNKTECGMLGFIMALGQSYQDIRDNYPEKNLFKVYTFNSVRKSMSTVINKEGGGYRIFTKGASEVILKKCKFFLGKDGTCVKFSQKDADRLVRDVIEPMASDGLRTICIAYKDYVPSNPEINQYQYNGEIDWENEDAIVSDLTAVAIVGIQDPVRPEVPEAIAKCQRSGITVRMVTGDNINTARAIATQCGILKPGDDFLALEGKEFNARIRDENGEVSQAKLDLIWPKLRVLARAQPTDKYILVKGIIDSRATENREVVAVTGDGTNDGPALKKADVGFAMGIAGTDVAKEASDIILTDDNFTSIVKAVMWGRNVYDSIAKFLQFQLTVNIVAVVVAFVGACAIEDTPLKAVQMLWVNLIMDTLASLALATELPNEDLLKRKPYGRTSPLISRTMSKNIIGHAIYQLTILFTLIFYGEVLFGIESGRWAPLHSPPSEHFTIVFNTFVMMTLFNEINARKIHGERNIFQGLFSNPIYYIIWITTMISQILIVQYGGRWFSTSALSLEQWLWCLAFGVGDLLWGQVVTSVPTHFLSNRMTIGSGEVQSTDHNLLSGYENPDTHEKRSGQILWLRGLTRLQTQIRVVKAFQAGLDRREPSLTGPSAARLREISRQLKLQVDHDGKKKDVEIDTSPVSKVHAVVELMNKREATVTKSSKFGNKRIVPQQTKPPPLKHSLPSPIVFDDEKDPATVQRKVANTVKQLQKKIIPSPPPLPIPLGTVPKQLEHLKEVKERKITTKLEKIALKNPSVQQRNSSDNSESESRESIFDQTSNNATENSSIDVAVIEDDRKIHEPQPFYDQSVTATLSKNMASEAKLLMQYFQRRRPLLNFLGVGLSDKLWEQVNEMPKKAVRLVYSEDLEHVRNRESSKITKRHSIRASVRVEPKKVKKRQITKPEQPRQSNNSNIQANNQCSDNPMMSDSNNYDPPHTNQFIYNPSVVKQATKHNLQNSMNEAPSALKAANRKATDREFQMHEETDSYGEDNSHMDYNKDFQKLNYDDANHHHVSNPHSEDHETEESVQDGELSILMEEHHSYKGDINIPYENNGTLQSVDNKSGRFVKKSAAALIAKKQTVSTNLPAPTMKCSSTSSINSRHSLTNGIPSKKNGHSTLDLTTDYDNNEEWRQSVAQSHHQAHQNNSHSKHLHNPVPEKQQRYSLRPAKSVDYINFENNHIQQIEYSKDNYENSDHRMNKTNSYHNLSTENHQNNHLAFDMPRIPPHKNSHNQNNSNHYLPQQHPSYQQNFPPPPDFLQHQNYPVQMQHHHQQSHQQSSNQHMYNGARPFVNKQPTKVSF</sequence>
<evidence type="ECO:0000313" key="1">
    <source>
        <dbReference type="Proteomes" id="UP000095286"/>
    </source>
</evidence>
<dbReference type="WBParaSite" id="RSKR_0000781300.2">
    <property type="protein sequence ID" value="RSKR_0000781300.2"/>
    <property type="gene ID" value="RSKR_0000781300"/>
</dbReference>